<evidence type="ECO:0000313" key="3">
    <source>
        <dbReference type="EMBL" id="HIX51853.1"/>
    </source>
</evidence>
<name>A0A9D1W455_9FIRM</name>
<reference evidence="3" key="2">
    <citation type="submission" date="2021-04" db="EMBL/GenBank/DDBJ databases">
        <authorList>
            <person name="Gilroy R."/>
        </authorList>
    </citation>
    <scope>NUCLEOTIDE SEQUENCE</scope>
    <source>
        <strain evidence="3">ChiGjej4B4-12881</strain>
    </source>
</reference>
<feature type="domain" description="Zinc-ribbon 15" evidence="2">
    <location>
        <begin position="22"/>
        <end position="171"/>
    </location>
</feature>
<reference evidence="3" key="1">
    <citation type="journal article" date="2021" name="PeerJ">
        <title>Extensive microbial diversity within the chicken gut microbiome revealed by metagenomics and culture.</title>
        <authorList>
            <person name="Gilroy R."/>
            <person name="Ravi A."/>
            <person name="Getino M."/>
            <person name="Pursley I."/>
            <person name="Horton D.L."/>
            <person name="Alikhan N.F."/>
            <person name="Baker D."/>
            <person name="Gharbi K."/>
            <person name="Hall N."/>
            <person name="Watson M."/>
            <person name="Adriaenssens E.M."/>
            <person name="Foster-Nyarko E."/>
            <person name="Jarju S."/>
            <person name="Secka A."/>
            <person name="Antonio M."/>
            <person name="Oren A."/>
            <person name="Chaudhuri R.R."/>
            <person name="La Ragione R."/>
            <person name="Hildebrand F."/>
            <person name="Pallen M.J."/>
        </authorList>
    </citation>
    <scope>NUCLEOTIDE SEQUENCE</scope>
    <source>
        <strain evidence="3">ChiGjej4B4-12881</strain>
    </source>
</reference>
<dbReference type="EMBL" id="DXEU01000060">
    <property type="protein sequence ID" value="HIX51853.1"/>
    <property type="molecule type" value="Genomic_DNA"/>
</dbReference>
<evidence type="ECO:0000313" key="4">
    <source>
        <dbReference type="Proteomes" id="UP000886780"/>
    </source>
</evidence>
<protein>
    <submittedName>
        <fullName evidence="3">Zinc-ribbon domain-containing protein</fullName>
    </submittedName>
</protein>
<evidence type="ECO:0000256" key="1">
    <source>
        <dbReference type="SAM" id="MobiDB-lite"/>
    </source>
</evidence>
<evidence type="ECO:0000259" key="2">
    <source>
        <dbReference type="Pfam" id="PF17032"/>
    </source>
</evidence>
<dbReference type="AlphaFoldDB" id="A0A9D1W455"/>
<accession>A0A9D1W455</accession>
<sequence>MIFIGGIGQGQRELDYRRAALLCAICGGYGRYQVFMTYTYFSFFFIPLFKWNRRYYVKTTCCGSVYELDPEVGRAIARGEDAEIRQEHLRLLQRGGRSYGETAGNWGTGAPGGWQDRERMDMGSPADGGQGESARELKSRYGEDFRMRSCPHCGYQFVDHEKEFAFCPRCGNALDKQEQKGEGK</sequence>
<proteinExistence type="predicted"/>
<feature type="region of interest" description="Disordered" evidence="1">
    <location>
        <begin position="102"/>
        <end position="138"/>
    </location>
</feature>
<dbReference type="InterPro" id="IPR031493">
    <property type="entry name" value="Zinc_ribbon_15"/>
</dbReference>
<dbReference type="Pfam" id="PF17032">
    <property type="entry name" value="Zn_ribbon_15"/>
    <property type="match status" value="1"/>
</dbReference>
<comment type="caution">
    <text evidence="3">The sequence shown here is derived from an EMBL/GenBank/DDBJ whole genome shotgun (WGS) entry which is preliminary data.</text>
</comment>
<dbReference type="Proteomes" id="UP000886780">
    <property type="component" value="Unassembled WGS sequence"/>
</dbReference>
<organism evidence="3 4">
    <name type="scientific">Candidatus Lachnoclostridium stercoripullorum</name>
    <dbReference type="NCBI Taxonomy" id="2838635"/>
    <lineage>
        <taxon>Bacteria</taxon>
        <taxon>Bacillati</taxon>
        <taxon>Bacillota</taxon>
        <taxon>Clostridia</taxon>
        <taxon>Lachnospirales</taxon>
        <taxon>Lachnospiraceae</taxon>
    </lineage>
</organism>
<gene>
    <name evidence="3" type="ORF">IAA28_03475</name>
</gene>